<gene>
    <name evidence="3" type="ORF">B0H98_108103</name>
</gene>
<dbReference type="SUPFAM" id="SSF56317">
    <property type="entry name" value="Carbon-nitrogen hydrolase"/>
    <property type="match status" value="1"/>
</dbReference>
<keyword evidence="1 3" id="KW-0378">Hydrolase</keyword>
<dbReference type="Proteomes" id="UP000237647">
    <property type="component" value="Unassembled WGS sequence"/>
</dbReference>
<evidence type="ECO:0000259" key="2">
    <source>
        <dbReference type="PROSITE" id="PS50263"/>
    </source>
</evidence>
<dbReference type="OrthoDB" id="9760188at2"/>
<dbReference type="AlphaFoldDB" id="A0A2T0V087"/>
<dbReference type="PROSITE" id="PS50263">
    <property type="entry name" value="CN_HYDROLASE"/>
    <property type="match status" value="1"/>
</dbReference>
<dbReference type="PANTHER" id="PTHR43674:SF2">
    <property type="entry name" value="BETA-UREIDOPROPIONASE"/>
    <property type="match status" value="1"/>
</dbReference>
<dbReference type="GO" id="GO:0033388">
    <property type="term" value="P:putrescine biosynthetic process from arginine"/>
    <property type="evidence" value="ECO:0007669"/>
    <property type="project" value="TreeGrafter"/>
</dbReference>
<proteinExistence type="predicted"/>
<dbReference type="CDD" id="cd07197">
    <property type="entry name" value="nitrilase"/>
    <property type="match status" value="1"/>
</dbReference>
<accession>A0A2T0V087</accession>
<dbReference type="Gene3D" id="3.60.110.10">
    <property type="entry name" value="Carbon-nitrogen hydrolase"/>
    <property type="match status" value="1"/>
</dbReference>
<organism evidence="3 4">
    <name type="scientific">Vreelandella songnenensis</name>
    <dbReference type="NCBI Taxonomy" id="1176243"/>
    <lineage>
        <taxon>Bacteria</taxon>
        <taxon>Pseudomonadati</taxon>
        <taxon>Pseudomonadota</taxon>
        <taxon>Gammaproteobacteria</taxon>
        <taxon>Oceanospirillales</taxon>
        <taxon>Halomonadaceae</taxon>
        <taxon>Vreelandella</taxon>
    </lineage>
</organism>
<evidence type="ECO:0000313" key="4">
    <source>
        <dbReference type="Proteomes" id="UP000237647"/>
    </source>
</evidence>
<dbReference type="PANTHER" id="PTHR43674">
    <property type="entry name" value="NITRILASE C965.09-RELATED"/>
    <property type="match status" value="1"/>
</dbReference>
<sequence>MNSSSITIGLAQLPVVKGAVSENLAAHLAYIERAAKNGADVVVFPELSLTGYELALLEELAMSRASDVFNTLSGAAAQHNIVVIAGCPLGNEGNKPRIGAVICFPSGEREFYAKQYLHEGEDVYCSPGTQHYLFTVNDTRIALAVCADFANPAHIKAAAAQQAEVYIASALISEAGYEADAELLAAMAKHHQMPVLLSNHLSITGGWQTCGNSGGWNAEGELTVAANGTEPGLVQCHIHQGQLTDGKVNHVSSLH</sequence>
<protein>
    <submittedName>
        <fullName evidence="3">Putative amidohydrolase</fullName>
    </submittedName>
</protein>
<reference evidence="3 4" key="1">
    <citation type="submission" date="2018-03" db="EMBL/GenBank/DDBJ databases">
        <title>Genomic Encyclopedia of Type Strains, Phase III (KMG-III): the genomes of soil and plant-associated and newly described type strains.</title>
        <authorList>
            <person name="Whitman W."/>
        </authorList>
    </citation>
    <scope>NUCLEOTIDE SEQUENCE [LARGE SCALE GENOMIC DNA]</scope>
    <source>
        <strain evidence="3 4">CGMCC 1.12152</strain>
    </source>
</reference>
<dbReference type="Pfam" id="PF00795">
    <property type="entry name" value="CN_hydrolase"/>
    <property type="match status" value="1"/>
</dbReference>
<evidence type="ECO:0000313" key="3">
    <source>
        <dbReference type="EMBL" id="PRY63508.1"/>
    </source>
</evidence>
<dbReference type="EMBL" id="PVTK01000008">
    <property type="protein sequence ID" value="PRY63508.1"/>
    <property type="molecule type" value="Genomic_DNA"/>
</dbReference>
<name>A0A2T0V087_9GAMM</name>
<keyword evidence="4" id="KW-1185">Reference proteome</keyword>
<dbReference type="InterPro" id="IPR050345">
    <property type="entry name" value="Aliph_Amidase/BUP"/>
</dbReference>
<evidence type="ECO:0000256" key="1">
    <source>
        <dbReference type="ARBA" id="ARBA00022801"/>
    </source>
</evidence>
<dbReference type="InterPro" id="IPR036526">
    <property type="entry name" value="C-N_Hydrolase_sf"/>
</dbReference>
<dbReference type="GO" id="GO:0050126">
    <property type="term" value="F:N-carbamoylputrescine amidase activity"/>
    <property type="evidence" value="ECO:0007669"/>
    <property type="project" value="TreeGrafter"/>
</dbReference>
<feature type="domain" description="CN hydrolase" evidence="2">
    <location>
        <begin position="6"/>
        <end position="240"/>
    </location>
</feature>
<comment type="caution">
    <text evidence="3">The sequence shown here is derived from an EMBL/GenBank/DDBJ whole genome shotgun (WGS) entry which is preliminary data.</text>
</comment>
<dbReference type="InterPro" id="IPR003010">
    <property type="entry name" value="C-N_Hydrolase"/>
</dbReference>